<evidence type="ECO:0000313" key="2">
    <source>
        <dbReference type="EMBL" id="KCZ82600.1"/>
    </source>
</evidence>
<keyword evidence="3" id="KW-1185">Reference proteome</keyword>
<dbReference type="PATRIC" id="fig|1280949.3.peg.3504"/>
<comment type="caution">
    <text evidence="2">The sequence shown here is derived from an EMBL/GenBank/DDBJ whole genome shotgun (WGS) entry which is preliminary data.</text>
</comment>
<dbReference type="RefSeq" id="WP_051596452.1">
    <property type="nucleotide sequence ID" value="NZ_ARYH01000005.1"/>
</dbReference>
<organism evidence="2 3">
    <name type="scientific">Hyphomonas adhaerens MHS-3</name>
    <dbReference type="NCBI Taxonomy" id="1280949"/>
    <lineage>
        <taxon>Bacteria</taxon>
        <taxon>Pseudomonadati</taxon>
        <taxon>Pseudomonadota</taxon>
        <taxon>Alphaproteobacteria</taxon>
        <taxon>Hyphomonadales</taxon>
        <taxon>Hyphomonadaceae</taxon>
        <taxon>Hyphomonas</taxon>
    </lineage>
</organism>
<dbReference type="EMBL" id="ARYH01000005">
    <property type="protein sequence ID" value="KCZ82600.1"/>
    <property type="molecule type" value="Genomic_DNA"/>
</dbReference>
<dbReference type="PANTHER" id="PTHR33973">
    <property type="entry name" value="OS07G0153300 PROTEIN"/>
    <property type="match status" value="1"/>
</dbReference>
<name>A0A069DZZ7_9PROT</name>
<gene>
    <name evidence="2" type="ORF">HAD_17276</name>
</gene>
<dbReference type="PANTHER" id="PTHR33973:SF4">
    <property type="entry name" value="OS07G0153300 PROTEIN"/>
    <property type="match status" value="1"/>
</dbReference>
<sequence>MNQPARFYIGQVSHKRFGRVSHALRYRIAYLLLDLDRLDEAGRITRFLNIGKRGLISFDPLEHGDGQTKDLAAWVRAFADRQGVQEDVATIELLTLPRMFGYVFNPVSVYFLRNEGGDLHHVLYEVGNTFGERHYYLCAAELIDGVCRHECDKAFYVSPFFDQRGHYEFTVRPPSDNVTLSISYRDGETERMTAYLAGKARPVTARATLALLAKFPFMTLGVIAGIHWEALKLVLKGAQYHRHGPKSETAGTSLGHAASGSQKWARSRGPAA</sequence>
<protein>
    <recommendedName>
        <fullName evidence="4">DUF1365 domain-containing protein</fullName>
    </recommendedName>
</protein>
<dbReference type="AlphaFoldDB" id="A0A069DZZ7"/>
<dbReference type="STRING" id="1280949.HAD_17276"/>
<dbReference type="OrthoDB" id="9778801at2"/>
<evidence type="ECO:0000313" key="3">
    <source>
        <dbReference type="Proteomes" id="UP000027446"/>
    </source>
</evidence>
<feature type="region of interest" description="Disordered" evidence="1">
    <location>
        <begin position="245"/>
        <end position="272"/>
    </location>
</feature>
<dbReference type="InterPro" id="IPR010775">
    <property type="entry name" value="DUF1365"/>
</dbReference>
<evidence type="ECO:0000256" key="1">
    <source>
        <dbReference type="SAM" id="MobiDB-lite"/>
    </source>
</evidence>
<proteinExistence type="predicted"/>
<evidence type="ECO:0008006" key="4">
    <source>
        <dbReference type="Google" id="ProtNLM"/>
    </source>
</evidence>
<accession>A0A069DZZ7</accession>
<dbReference type="Proteomes" id="UP000027446">
    <property type="component" value="Unassembled WGS sequence"/>
</dbReference>
<dbReference type="Pfam" id="PF07103">
    <property type="entry name" value="DUF1365"/>
    <property type="match status" value="1"/>
</dbReference>
<reference evidence="2 3" key="1">
    <citation type="journal article" date="2014" name="Antonie Van Leeuwenhoek">
        <title>Hyphomonas beringensis sp. nov. and Hyphomonas chukchiensis sp. nov., isolated from surface seawater of the Bering Sea and Chukchi Sea.</title>
        <authorList>
            <person name="Li C."/>
            <person name="Lai Q."/>
            <person name="Li G."/>
            <person name="Dong C."/>
            <person name="Wang J."/>
            <person name="Liao Y."/>
            <person name="Shao Z."/>
        </authorList>
    </citation>
    <scope>NUCLEOTIDE SEQUENCE [LARGE SCALE GENOMIC DNA]</scope>
    <source>
        <strain evidence="2 3">MHS-3</strain>
    </source>
</reference>
<dbReference type="eggNOG" id="COG3496">
    <property type="taxonomic scope" value="Bacteria"/>
</dbReference>